<dbReference type="Gene3D" id="1.10.455.10">
    <property type="entry name" value="Ribosomal protein S7 domain"/>
    <property type="match status" value="1"/>
</dbReference>
<dbReference type="InterPro" id="IPR005717">
    <property type="entry name" value="Ribosomal_uS7_bac/org-type"/>
</dbReference>
<dbReference type="GO" id="GO:0003735">
    <property type="term" value="F:structural constituent of ribosome"/>
    <property type="evidence" value="ECO:0007669"/>
    <property type="project" value="InterPro"/>
</dbReference>
<reference evidence="9" key="1">
    <citation type="journal article" date="2015" name="BMC Evol. Biol.">
        <title>Chloroplast phylogenomic analysis of chlorophyte green algae identifies a novel lineage sister to the Sphaeropleales (Chlorophyceae).</title>
        <authorList>
            <person name="Lemieux C."/>
            <person name="Vincent A.T."/>
            <person name="Labarre A."/>
            <person name="Otis C."/>
            <person name="Turmel M."/>
        </authorList>
    </citation>
    <scope>NUCLEOTIDE SEQUENCE</scope>
</reference>
<keyword evidence="5 7" id="KW-0687">Ribonucleoprotein</keyword>
<evidence type="ECO:0000313" key="9">
    <source>
        <dbReference type="EMBL" id="ALO63075.1"/>
    </source>
</evidence>
<dbReference type="Pfam" id="PF00177">
    <property type="entry name" value="Ribosomal_S7"/>
    <property type="match status" value="1"/>
</dbReference>
<comment type="similarity">
    <text evidence="1 7">Belongs to the universal ribosomal protein uS7 family.</text>
</comment>
<dbReference type="PIRSF" id="PIRSF002122">
    <property type="entry name" value="RPS7p_RPS7a_RPS5e_RPS7o"/>
    <property type="match status" value="1"/>
</dbReference>
<dbReference type="EMBL" id="KT625415">
    <property type="protein sequence ID" value="ALO63075.1"/>
    <property type="molecule type" value="Genomic_DNA"/>
</dbReference>
<dbReference type="RefSeq" id="YP_009184994.1">
    <property type="nucleotide sequence ID" value="NC_028583.1"/>
</dbReference>
<dbReference type="NCBIfam" id="TIGR01029">
    <property type="entry name" value="rpsG_bact"/>
    <property type="match status" value="1"/>
</dbReference>
<dbReference type="InterPro" id="IPR036823">
    <property type="entry name" value="Ribosomal_uS7_dom_sf"/>
</dbReference>
<dbReference type="PANTHER" id="PTHR11205">
    <property type="entry name" value="RIBOSOMAL PROTEIN S7"/>
    <property type="match status" value="1"/>
</dbReference>
<keyword evidence="4 7" id="KW-0689">Ribosomal protein</keyword>
<feature type="domain" description="Small ribosomal subunit protein uS7" evidence="8">
    <location>
        <begin position="3"/>
        <end position="149"/>
    </location>
</feature>
<name>A0A0S2LP09_9CHLO</name>
<evidence type="ECO:0000259" key="8">
    <source>
        <dbReference type="Pfam" id="PF00177"/>
    </source>
</evidence>
<dbReference type="InterPro" id="IPR023798">
    <property type="entry name" value="Ribosomal_uS7_dom"/>
</dbReference>
<dbReference type="HAMAP" id="MF_00480_B">
    <property type="entry name" value="Ribosomal_uS7_B"/>
    <property type="match status" value="1"/>
</dbReference>
<gene>
    <name evidence="7 9" type="primary">rps7</name>
</gene>
<dbReference type="GO" id="GO:0009507">
    <property type="term" value="C:chloroplast"/>
    <property type="evidence" value="ECO:0007669"/>
    <property type="project" value="UniProtKB-SubCell"/>
</dbReference>
<dbReference type="GO" id="GO:0015935">
    <property type="term" value="C:small ribosomal subunit"/>
    <property type="evidence" value="ECO:0007669"/>
    <property type="project" value="InterPro"/>
</dbReference>
<evidence type="ECO:0000256" key="1">
    <source>
        <dbReference type="ARBA" id="ARBA00007151"/>
    </source>
</evidence>
<keyword evidence="9" id="KW-0150">Chloroplast</keyword>
<keyword evidence="3 7" id="KW-0694">RNA-binding</keyword>
<accession>A0A0S2LP09</accession>
<protein>
    <recommendedName>
        <fullName evidence="6 7">Small ribosomal subunit protein uS7c</fullName>
    </recommendedName>
</protein>
<evidence type="ECO:0000256" key="4">
    <source>
        <dbReference type="ARBA" id="ARBA00022980"/>
    </source>
</evidence>
<sequence length="165" mass="18329">MPRRPLNAKRTLLPDPIYNSVSVSMLVNRVLKNGKKALAYRIVYSALKEVSAAVNQNPVEVFEIALENVTPKVEVKPRRRAGAIQMVPSINPAGERAKAIALSWILQGCLKRSGQSTVAKLKTEILDAYKKQGFAIRKREELYKMALANAMYAKKPQLIINAVAE</sequence>
<dbReference type="GeneID" id="26378765"/>
<dbReference type="SUPFAM" id="SSF47973">
    <property type="entry name" value="Ribosomal protein S7"/>
    <property type="match status" value="1"/>
</dbReference>
<evidence type="ECO:0000256" key="3">
    <source>
        <dbReference type="ARBA" id="ARBA00022884"/>
    </source>
</evidence>
<geneLocation type="chloroplast" evidence="9"/>
<evidence type="ECO:0000256" key="2">
    <source>
        <dbReference type="ARBA" id="ARBA00022730"/>
    </source>
</evidence>
<dbReference type="AlphaFoldDB" id="A0A0S2LP09"/>
<proteinExistence type="inferred from homology"/>
<comment type="subcellular location">
    <subcellularLocation>
        <location evidence="7">Plastid</location>
        <location evidence="7">Chloroplast</location>
    </subcellularLocation>
</comment>
<evidence type="ECO:0000256" key="6">
    <source>
        <dbReference type="ARBA" id="ARBA00035151"/>
    </source>
</evidence>
<evidence type="ECO:0000256" key="5">
    <source>
        <dbReference type="ARBA" id="ARBA00023274"/>
    </source>
</evidence>
<comment type="function">
    <text evidence="7">One of the primary rRNA binding proteins, it binds directly to 16S rRNA where it nucleates assembly of the head domain of the 30S subunit.</text>
</comment>
<keyword evidence="9" id="KW-0934">Plastid</keyword>
<dbReference type="GO" id="GO:0019843">
    <property type="term" value="F:rRNA binding"/>
    <property type="evidence" value="ECO:0007669"/>
    <property type="project" value="UniProtKB-UniRule"/>
</dbReference>
<dbReference type="InterPro" id="IPR000235">
    <property type="entry name" value="Ribosomal_uS7"/>
</dbReference>
<dbReference type="GO" id="GO:0006412">
    <property type="term" value="P:translation"/>
    <property type="evidence" value="ECO:0007669"/>
    <property type="project" value="UniProtKB-UniRule"/>
</dbReference>
<organism evidence="9">
    <name type="scientific">Hafniomonas laevis</name>
    <dbReference type="NCBI Taxonomy" id="436124"/>
    <lineage>
        <taxon>Eukaryota</taxon>
        <taxon>Viridiplantae</taxon>
        <taxon>Chlorophyta</taxon>
        <taxon>core chlorophytes</taxon>
        <taxon>Chlorophyceae</taxon>
        <taxon>CS clade</taxon>
        <taxon>Chlamydomonadales</taxon>
        <taxon>Dunaliellaceae</taxon>
        <taxon>Hafniomonas</taxon>
    </lineage>
</organism>
<comment type="subunit">
    <text evidence="7">Part of the 30S ribosomal subunit.</text>
</comment>
<keyword evidence="2 7" id="KW-0699">rRNA-binding</keyword>
<evidence type="ECO:0000256" key="7">
    <source>
        <dbReference type="HAMAP-Rule" id="MF_00480"/>
    </source>
</evidence>